<dbReference type="Pfam" id="PF00443">
    <property type="entry name" value="UCH"/>
    <property type="match status" value="1"/>
</dbReference>
<dbReference type="PANTHER" id="PTHR24006">
    <property type="entry name" value="UBIQUITIN CARBOXYL-TERMINAL HYDROLASE"/>
    <property type="match status" value="1"/>
</dbReference>
<feature type="domain" description="USP" evidence="1">
    <location>
        <begin position="1"/>
        <end position="267"/>
    </location>
</feature>
<keyword evidence="3" id="KW-1185">Reference proteome</keyword>
<sequence length="272" mass="31121">MAAFFARQTTGRSFASQALSPRRVLSSNRPATFKLHRHRLSIDPRSQHPALVRKWQPSLRDGLRNVLSRLQLSLRGAFCPVTLPRRSNRVDIAYSSTPGPSVQLSSELAPHVLNTTPQCHEHRSPPAVLNAFPDHEAVEEEEDDEDDDDDDYSADTRRFEHSAKLRRKITTYVSFPLELDMTPFMASSKESRVNGQYLQPVDALNNDNKYSLFAVVNHQGTLESGHYTSFIRQHKDQWFKCDDAIITKASITDVLDSEGYLLFYHKQFLEYE</sequence>
<dbReference type="GO" id="GO:0005634">
    <property type="term" value="C:nucleus"/>
    <property type="evidence" value="ECO:0007669"/>
    <property type="project" value="TreeGrafter"/>
</dbReference>
<dbReference type="SUPFAM" id="SSF54001">
    <property type="entry name" value="Cysteine proteinases"/>
    <property type="match status" value="1"/>
</dbReference>
<accession>A0A9Q1EVZ0</accession>
<protein>
    <recommendedName>
        <fullName evidence="1">USP domain-containing protein</fullName>
    </recommendedName>
</protein>
<proteinExistence type="predicted"/>
<dbReference type="InterPro" id="IPR038765">
    <property type="entry name" value="Papain-like_cys_pep_sf"/>
</dbReference>
<comment type="caution">
    <text evidence="2">The sequence shown here is derived from an EMBL/GenBank/DDBJ whole genome shotgun (WGS) entry which is preliminary data.</text>
</comment>
<dbReference type="Gene3D" id="3.90.70.10">
    <property type="entry name" value="Cysteine proteinases"/>
    <property type="match status" value="1"/>
</dbReference>
<organism evidence="2 3">
    <name type="scientific">Synaphobranchus kaupii</name>
    <name type="common">Kaup's arrowtooth eel</name>
    <dbReference type="NCBI Taxonomy" id="118154"/>
    <lineage>
        <taxon>Eukaryota</taxon>
        <taxon>Metazoa</taxon>
        <taxon>Chordata</taxon>
        <taxon>Craniata</taxon>
        <taxon>Vertebrata</taxon>
        <taxon>Euteleostomi</taxon>
        <taxon>Actinopterygii</taxon>
        <taxon>Neopterygii</taxon>
        <taxon>Teleostei</taxon>
        <taxon>Anguilliformes</taxon>
        <taxon>Synaphobranchidae</taxon>
        <taxon>Synaphobranchus</taxon>
    </lineage>
</organism>
<dbReference type="GO" id="GO:0004843">
    <property type="term" value="F:cysteine-type deubiquitinase activity"/>
    <property type="evidence" value="ECO:0007669"/>
    <property type="project" value="InterPro"/>
</dbReference>
<dbReference type="OrthoDB" id="47475at2759"/>
<evidence type="ECO:0000313" key="2">
    <source>
        <dbReference type="EMBL" id="KAJ8346024.1"/>
    </source>
</evidence>
<dbReference type="InterPro" id="IPR001394">
    <property type="entry name" value="Peptidase_C19_UCH"/>
</dbReference>
<gene>
    <name evidence="2" type="ORF">SKAU_G00302170</name>
</gene>
<dbReference type="InterPro" id="IPR050164">
    <property type="entry name" value="Peptidase_C19"/>
</dbReference>
<dbReference type="PROSITE" id="PS00973">
    <property type="entry name" value="USP_2"/>
    <property type="match status" value="1"/>
</dbReference>
<evidence type="ECO:0000313" key="3">
    <source>
        <dbReference type="Proteomes" id="UP001152622"/>
    </source>
</evidence>
<dbReference type="PROSITE" id="PS50235">
    <property type="entry name" value="USP_3"/>
    <property type="match status" value="1"/>
</dbReference>
<dbReference type="EMBL" id="JAINUF010000012">
    <property type="protein sequence ID" value="KAJ8346024.1"/>
    <property type="molecule type" value="Genomic_DNA"/>
</dbReference>
<evidence type="ECO:0000259" key="1">
    <source>
        <dbReference type="PROSITE" id="PS50235"/>
    </source>
</evidence>
<dbReference type="InterPro" id="IPR018200">
    <property type="entry name" value="USP_CS"/>
</dbReference>
<dbReference type="GO" id="GO:0016579">
    <property type="term" value="P:protein deubiquitination"/>
    <property type="evidence" value="ECO:0007669"/>
    <property type="project" value="InterPro"/>
</dbReference>
<dbReference type="GO" id="GO:0005829">
    <property type="term" value="C:cytosol"/>
    <property type="evidence" value="ECO:0007669"/>
    <property type="project" value="TreeGrafter"/>
</dbReference>
<dbReference type="PANTHER" id="PTHR24006:SF937">
    <property type="entry name" value="UBIQUITIN CARBOXYL-TERMINAL HYDROLASE"/>
    <property type="match status" value="1"/>
</dbReference>
<dbReference type="InterPro" id="IPR028889">
    <property type="entry name" value="USP"/>
</dbReference>
<dbReference type="Proteomes" id="UP001152622">
    <property type="component" value="Chromosome 12"/>
</dbReference>
<name>A0A9Q1EVZ0_SYNKA</name>
<dbReference type="AlphaFoldDB" id="A0A9Q1EVZ0"/>
<reference evidence="2" key="1">
    <citation type="journal article" date="2023" name="Science">
        <title>Genome structures resolve the early diversification of teleost fishes.</title>
        <authorList>
            <person name="Parey E."/>
            <person name="Louis A."/>
            <person name="Montfort J."/>
            <person name="Bouchez O."/>
            <person name="Roques C."/>
            <person name="Iampietro C."/>
            <person name="Lluch J."/>
            <person name="Castinel A."/>
            <person name="Donnadieu C."/>
            <person name="Desvignes T."/>
            <person name="Floi Bucao C."/>
            <person name="Jouanno E."/>
            <person name="Wen M."/>
            <person name="Mejri S."/>
            <person name="Dirks R."/>
            <person name="Jansen H."/>
            <person name="Henkel C."/>
            <person name="Chen W.J."/>
            <person name="Zahm M."/>
            <person name="Cabau C."/>
            <person name="Klopp C."/>
            <person name="Thompson A.W."/>
            <person name="Robinson-Rechavi M."/>
            <person name="Braasch I."/>
            <person name="Lecointre G."/>
            <person name="Bobe J."/>
            <person name="Postlethwait J.H."/>
            <person name="Berthelot C."/>
            <person name="Roest Crollius H."/>
            <person name="Guiguen Y."/>
        </authorList>
    </citation>
    <scope>NUCLEOTIDE SEQUENCE</scope>
    <source>
        <strain evidence="2">WJC10195</strain>
    </source>
</reference>